<dbReference type="Pfam" id="PF08031">
    <property type="entry name" value="BBE"/>
    <property type="match status" value="1"/>
</dbReference>
<dbReference type="InterPro" id="IPR016169">
    <property type="entry name" value="FAD-bd_PCMH_sub2"/>
</dbReference>
<dbReference type="GO" id="GO:0016491">
    <property type="term" value="F:oxidoreductase activity"/>
    <property type="evidence" value="ECO:0007669"/>
    <property type="project" value="UniProtKB-KW"/>
</dbReference>
<dbReference type="OrthoDB" id="9983560at2759"/>
<evidence type="ECO:0000256" key="2">
    <source>
        <dbReference type="ARBA" id="ARBA00023002"/>
    </source>
</evidence>
<dbReference type="InterPro" id="IPR006094">
    <property type="entry name" value="Oxid_FAD_bind_N"/>
</dbReference>
<evidence type="ECO:0000256" key="1">
    <source>
        <dbReference type="ARBA" id="ARBA00005466"/>
    </source>
</evidence>
<reference evidence="4" key="1">
    <citation type="journal article" date="2020" name="Stud. Mycol.">
        <title>101 Dothideomycetes genomes: a test case for predicting lifestyles and emergence of pathogens.</title>
        <authorList>
            <person name="Haridas S."/>
            <person name="Albert R."/>
            <person name="Binder M."/>
            <person name="Bloem J."/>
            <person name="Labutti K."/>
            <person name="Salamov A."/>
            <person name="Andreopoulos B."/>
            <person name="Baker S."/>
            <person name="Barry K."/>
            <person name="Bills G."/>
            <person name="Bluhm B."/>
            <person name="Cannon C."/>
            <person name="Castanera R."/>
            <person name="Culley D."/>
            <person name="Daum C."/>
            <person name="Ezra D."/>
            <person name="Gonzalez J."/>
            <person name="Henrissat B."/>
            <person name="Kuo A."/>
            <person name="Liang C."/>
            <person name="Lipzen A."/>
            <person name="Lutzoni F."/>
            <person name="Magnuson J."/>
            <person name="Mondo S."/>
            <person name="Nolan M."/>
            <person name="Ohm R."/>
            <person name="Pangilinan J."/>
            <person name="Park H.-J."/>
            <person name="Ramirez L."/>
            <person name="Alfaro M."/>
            <person name="Sun H."/>
            <person name="Tritt A."/>
            <person name="Yoshinaga Y."/>
            <person name="Zwiers L.-H."/>
            <person name="Turgeon B."/>
            <person name="Goodwin S."/>
            <person name="Spatafora J."/>
            <person name="Crous P."/>
            <person name="Grigoriev I."/>
        </authorList>
    </citation>
    <scope>NUCLEOTIDE SEQUENCE</scope>
    <source>
        <strain evidence="4">CBS 675.92</strain>
    </source>
</reference>
<sequence length="662" mass="71669">MRTSYIVYFASAAALTSAQSASSTTLRIAPAATTVPADQTDAKVPLLDTEVVQVTDEVITDLLSNNETAEYADLFAFADSNVKTDAAQRRSLLRQSSNCKTAPGDLLWPSKPVWNVFDLLLGGALNEVVPLASVCYPKSEFNNYDKAKCEAVNAGWATESPHYNDPASAMWPLYTGMTCMPNTNATNSDTCTLGGYSSYSIKVSNVAQVQLAVNLARSLNLRLVIKNTGHDYNGRSTGKGALSLWTHNLKDIIYIKNYKDSYYSGPVFQVGAGVQGNELMAAADKHGVSAVAGICPTVGVFGGYSTGGGHSPLMQLFGMGADQIVSLNVVTASGRFITVSPKINPDLYWAMLGGGGGTFGIITSAVVKVHPKIPVTTSVFSFSSSQNVSEETFWQGVRAFWDEMPKYNAAKTYSYFSIMNLANIGAAGYTFSMLPFFATNKTIAEFETLTKPFFDKLTALGIPYQIENKYYDSVYPAYQATFAPLDQHIGSIAATPANRLLPKGNWEDNELSNTTFAAVKHIVDNTVVTMMYHQAPNSPANIINSVNPAFRNEAAQLIAVNNILDTSPTGLAAAADFVTNTIMKPLRDATPNGGSYANEADIAEPNWQQSFWGANYPRLVELKKLWDPTGLFYVYRGVNSESWVVEDGDRGVQTQDGKLCRV</sequence>
<dbReference type="PANTHER" id="PTHR13878">
    <property type="entry name" value="GULONOLACTONE OXIDASE"/>
    <property type="match status" value="1"/>
</dbReference>
<name>A0A6A5TW47_9PLEO</name>
<dbReference type="SUPFAM" id="SSF56176">
    <property type="entry name" value="FAD-binding/transporter-associated domain-like"/>
    <property type="match status" value="1"/>
</dbReference>
<evidence type="ECO:0000313" key="4">
    <source>
        <dbReference type="EMBL" id="KAF1955959.1"/>
    </source>
</evidence>
<accession>A0A6A5TW47</accession>
<dbReference type="InterPro" id="IPR012951">
    <property type="entry name" value="BBE"/>
</dbReference>
<dbReference type="Pfam" id="PF01565">
    <property type="entry name" value="FAD_binding_4"/>
    <property type="match status" value="1"/>
</dbReference>
<dbReference type="InterPro" id="IPR050432">
    <property type="entry name" value="FAD-linked_Oxidoreductases_BP"/>
</dbReference>
<feature type="domain" description="FAD-binding PCMH-type" evidence="3">
    <location>
        <begin position="193"/>
        <end position="372"/>
    </location>
</feature>
<evidence type="ECO:0000313" key="5">
    <source>
        <dbReference type="Proteomes" id="UP000800035"/>
    </source>
</evidence>
<proteinExistence type="inferred from homology"/>
<dbReference type="GO" id="GO:0071949">
    <property type="term" value="F:FAD binding"/>
    <property type="evidence" value="ECO:0007669"/>
    <property type="project" value="InterPro"/>
</dbReference>
<gene>
    <name evidence="4" type="ORF">CC80DRAFT_446934</name>
</gene>
<dbReference type="EMBL" id="ML976993">
    <property type="protein sequence ID" value="KAF1955959.1"/>
    <property type="molecule type" value="Genomic_DNA"/>
</dbReference>
<protein>
    <submittedName>
        <fullName evidence="4">FAD binding domain-containing protein</fullName>
    </submittedName>
</protein>
<keyword evidence="5" id="KW-1185">Reference proteome</keyword>
<organism evidence="4 5">
    <name type="scientific">Byssothecium circinans</name>
    <dbReference type="NCBI Taxonomy" id="147558"/>
    <lineage>
        <taxon>Eukaryota</taxon>
        <taxon>Fungi</taxon>
        <taxon>Dikarya</taxon>
        <taxon>Ascomycota</taxon>
        <taxon>Pezizomycotina</taxon>
        <taxon>Dothideomycetes</taxon>
        <taxon>Pleosporomycetidae</taxon>
        <taxon>Pleosporales</taxon>
        <taxon>Massarineae</taxon>
        <taxon>Massarinaceae</taxon>
        <taxon>Byssothecium</taxon>
    </lineage>
</organism>
<dbReference type="PANTHER" id="PTHR13878:SF91">
    <property type="entry name" value="FAD BINDING DOMAIN PROTEIN (AFU_ORTHOLOGUE AFUA_6G12070)-RELATED"/>
    <property type="match status" value="1"/>
</dbReference>
<dbReference type="AlphaFoldDB" id="A0A6A5TW47"/>
<keyword evidence="2" id="KW-0560">Oxidoreductase</keyword>
<evidence type="ECO:0000259" key="3">
    <source>
        <dbReference type="PROSITE" id="PS51387"/>
    </source>
</evidence>
<comment type="similarity">
    <text evidence="1">Belongs to the oxygen-dependent FAD-linked oxidoreductase family.</text>
</comment>
<dbReference type="PROSITE" id="PS51387">
    <property type="entry name" value="FAD_PCMH"/>
    <property type="match status" value="1"/>
</dbReference>
<dbReference type="InterPro" id="IPR036318">
    <property type="entry name" value="FAD-bd_PCMH-like_sf"/>
</dbReference>
<dbReference type="Proteomes" id="UP000800035">
    <property type="component" value="Unassembled WGS sequence"/>
</dbReference>
<dbReference type="InterPro" id="IPR016166">
    <property type="entry name" value="FAD-bd_PCMH"/>
</dbReference>
<dbReference type="Gene3D" id="3.30.465.10">
    <property type="match status" value="2"/>
</dbReference>